<dbReference type="PANTHER" id="PTHR35007:SF1">
    <property type="entry name" value="PILUS ASSEMBLY PROTEIN"/>
    <property type="match status" value="1"/>
</dbReference>
<evidence type="ECO:0000259" key="7">
    <source>
        <dbReference type="Pfam" id="PF00482"/>
    </source>
</evidence>
<dbReference type="EMBL" id="CP018221">
    <property type="protein sequence ID" value="API60612.1"/>
    <property type="molecule type" value="Genomic_DNA"/>
</dbReference>
<evidence type="ECO:0000256" key="5">
    <source>
        <dbReference type="ARBA" id="ARBA00023136"/>
    </source>
</evidence>
<feature type="transmembrane region" description="Helical" evidence="6">
    <location>
        <begin position="95"/>
        <end position="118"/>
    </location>
</feature>
<dbReference type="STRING" id="1921510.BSL82_16045"/>
<dbReference type="GO" id="GO:0005886">
    <property type="term" value="C:plasma membrane"/>
    <property type="evidence" value="ECO:0007669"/>
    <property type="project" value="UniProtKB-SubCell"/>
</dbReference>
<organism evidence="9 10">
    <name type="scientific">Tardibacter chloracetimidivorans</name>
    <dbReference type="NCBI Taxonomy" id="1921510"/>
    <lineage>
        <taxon>Bacteria</taxon>
        <taxon>Pseudomonadati</taxon>
        <taxon>Pseudomonadota</taxon>
        <taxon>Alphaproteobacteria</taxon>
        <taxon>Sphingomonadales</taxon>
        <taxon>Sphingomonadaceae</taxon>
        <taxon>Tardibacter</taxon>
    </lineage>
</organism>
<keyword evidence="4 6" id="KW-1133">Transmembrane helix</keyword>
<gene>
    <name evidence="9" type="ORF">BSL82_16045</name>
</gene>
<keyword evidence="3 6" id="KW-0812">Transmembrane</keyword>
<evidence type="ECO:0000256" key="6">
    <source>
        <dbReference type="SAM" id="Phobius"/>
    </source>
</evidence>
<feature type="domain" description="Type II secretion system protein TadB-like N-terminal" evidence="8">
    <location>
        <begin position="4"/>
        <end position="111"/>
    </location>
</feature>
<dbReference type="Pfam" id="PF19360">
    <property type="entry name" value="TadB_TadC_N"/>
    <property type="match status" value="1"/>
</dbReference>
<dbReference type="Pfam" id="PF00482">
    <property type="entry name" value="T2SSF"/>
    <property type="match status" value="1"/>
</dbReference>
<dbReference type="Proteomes" id="UP000182063">
    <property type="component" value="Chromosome"/>
</dbReference>
<feature type="domain" description="Type II secretion system protein GspF" evidence="7">
    <location>
        <begin position="164"/>
        <end position="288"/>
    </location>
</feature>
<evidence type="ECO:0000313" key="9">
    <source>
        <dbReference type="EMBL" id="API60612.1"/>
    </source>
</evidence>
<dbReference type="OrthoDB" id="9803381at2"/>
<keyword evidence="10" id="KW-1185">Reference proteome</keyword>
<keyword evidence="5 6" id="KW-0472">Membrane</keyword>
<dbReference type="InterPro" id="IPR042094">
    <property type="entry name" value="T2SS_GspF_sf"/>
</dbReference>
<dbReference type="PANTHER" id="PTHR35007">
    <property type="entry name" value="INTEGRAL MEMBRANE PROTEIN-RELATED"/>
    <property type="match status" value="1"/>
</dbReference>
<keyword evidence="2" id="KW-1003">Cell membrane</keyword>
<evidence type="ECO:0000256" key="3">
    <source>
        <dbReference type="ARBA" id="ARBA00022692"/>
    </source>
</evidence>
<comment type="subcellular location">
    <subcellularLocation>
        <location evidence="1">Cell membrane</location>
        <topology evidence="1">Multi-pass membrane protein</topology>
    </subcellularLocation>
</comment>
<dbReference type="Gene3D" id="1.20.81.30">
    <property type="entry name" value="Type II secretion system (T2SS), domain F"/>
    <property type="match status" value="1"/>
</dbReference>
<evidence type="ECO:0000256" key="2">
    <source>
        <dbReference type="ARBA" id="ARBA00022475"/>
    </source>
</evidence>
<evidence type="ECO:0000259" key="8">
    <source>
        <dbReference type="Pfam" id="PF19360"/>
    </source>
</evidence>
<dbReference type="InterPro" id="IPR045824">
    <property type="entry name" value="T2SS_TadB-like_N"/>
</dbReference>
<feature type="transmembrane region" description="Helical" evidence="6">
    <location>
        <begin position="124"/>
        <end position="145"/>
    </location>
</feature>
<name>A0A1L3ZYB0_9SPHN</name>
<accession>A0A1L3ZYB0</accession>
<evidence type="ECO:0000313" key="10">
    <source>
        <dbReference type="Proteomes" id="UP000182063"/>
    </source>
</evidence>
<feature type="transmembrane region" description="Helical" evidence="6">
    <location>
        <begin position="274"/>
        <end position="297"/>
    </location>
</feature>
<dbReference type="AlphaFoldDB" id="A0A1L3ZYB0"/>
<proteinExistence type="predicted"/>
<reference evidence="10" key="1">
    <citation type="submission" date="2016-11" db="EMBL/GenBank/DDBJ databases">
        <title>Complete Genome Sequence of alachlor-degrading Sphingomonas sp. strain JJ-A5.</title>
        <authorList>
            <person name="Lee H."/>
            <person name="Ka J.-O."/>
        </authorList>
    </citation>
    <scope>NUCLEOTIDE SEQUENCE [LARGE SCALE GENOMIC DNA]</scope>
    <source>
        <strain evidence="10">JJ-A5</strain>
    </source>
</reference>
<dbReference type="RefSeq" id="WP_072598273.1">
    <property type="nucleotide sequence ID" value="NZ_CP018221.1"/>
</dbReference>
<evidence type="ECO:0000256" key="1">
    <source>
        <dbReference type="ARBA" id="ARBA00004651"/>
    </source>
</evidence>
<protein>
    <submittedName>
        <fullName evidence="9">Secretion system protein</fullName>
    </submittedName>
</protein>
<dbReference type="InterPro" id="IPR018076">
    <property type="entry name" value="T2SS_GspF_dom"/>
</dbReference>
<dbReference type="KEGG" id="sphj:BSL82_16045"/>
<sequence>MNPLALQILVYILIFAATVLAVEGGVSWFRSVHGERRQMNRRLGLIAKGMDRAEVLSMLRREGRDMHFAGPFGRFLTNVNRTMSQAGLIMPVARFVTLMVATAVGIVLLAIVAIVTMGSKVSPGAIFLVLLLAAAIGFGLPMMIIGRLRDRRIRKLEEQFPLALEVFVRGLRAGHPISAALELLTADLPDPIGSEFGIVVDEVTYGLELRDALQNMADRCGLEDMHMFVVSLAVQSETGGNLAEILENLGKVIRERAAMVMKVRALSSEGRMTAAMLTGLPVFAFSVLFLVNPAFYIDVAEDAAFFPSVIALLLLYALGFYWIRRLIDLKV</sequence>
<evidence type="ECO:0000256" key="4">
    <source>
        <dbReference type="ARBA" id="ARBA00022989"/>
    </source>
</evidence>
<feature type="transmembrane region" description="Helical" evidence="6">
    <location>
        <begin position="303"/>
        <end position="323"/>
    </location>
</feature>
<feature type="transmembrane region" description="Helical" evidence="6">
    <location>
        <begin position="6"/>
        <end position="29"/>
    </location>
</feature>